<evidence type="ECO:0000313" key="3">
    <source>
        <dbReference type="Proteomes" id="UP000192276"/>
    </source>
</evidence>
<sequence>MENQHTGDSKPFSLLHPMGMGGIIGGDGYTFQERYIVCHIPKWLNDLHFVKLMYEGTGDVDVVFEQNKRHYYDHVQVKDHNVTPAELAEVISGFVLIDKGTEKAYRKFILAAPSLSQNVKGLCDALSRFREAEKLYAEEDREVILKTTKETLITKIEAAGFKEYVDFVINKLFFEIGAFDFNDNNLCRNIFAGYLVEHPHYKEYFSVFGKVYSKLIEEVLAHRGKVLEQDKLHGFIKGVLTAPPTLNHDSVLHIHNWTVEKYTPDATVTLDWSTYFDRQTRTVPDVGMWDKVLVPQLITTRQDIAKTTSNRHIIFRGKCTLSTGFALGMAFPEIGNWSFEIQQPPNVWRSDAEKITGYKLRYETEDPATYGIDSENQEIAVIFNITGQALNDVVAFLRNNNISIKQLVLIHPSSTPGNLSIQNDSEAVSLASASKNIIKEMVTLYQSRKTHLFYYGPIGLSIFLGQKLTSVGQIQLYEFQDPGYKASCLIKT</sequence>
<comment type="caution">
    <text evidence="2">The sequence shown here is derived from an EMBL/GenBank/DDBJ whole genome shotgun (WGS) entry which is preliminary data.</text>
</comment>
<name>A0A1V9GAF0_9BACT</name>
<keyword evidence="3" id="KW-1185">Reference proteome</keyword>
<dbReference type="InterPro" id="IPR040836">
    <property type="entry name" value="SAVED"/>
</dbReference>
<dbReference type="EMBL" id="LWBP01000021">
    <property type="protein sequence ID" value="OQP67641.1"/>
    <property type="molecule type" value="Genomic_DNA"/>
</dbReference>
<reference evidence="3" key="1">
    <citation type="submission" date="2016-04" db="EMBL/GenBank/DDBJ databases">
        <authorList>
            <person name="Chen L."/>
            <person name="Zhuang W."/>
            <person name="Wang G."/>
        </authorList>
    </citation>
    <scope>NUCLEOTIDE SEQUENCE [LARGE SCALE GENOMIC DNA]</scope>
    <source>
        <strain evidence="3">208</strain>
    </source>
</reference>
<dbReference type="STRING" id="550983.A4R26_33105"/>
<dbReference type="NCBIfam" id="NF033611">
    <property type="entry name" value="SAVED"/>
    <property type="match status" value="1"/>
</dbReference>
<feature type="domain" description="SMODS-associated and fused to various effectors" evidence="1">
    <location>
        <begin position="302"/>
        <end position="489"/>
    </location>
</feature>
<evidence type="ECO:0000259" key="1">
    <source>
        <dbReference type="Pfam" id="PF18145"/>
    </source>
</evidence>
<accession>A0A1V9GAF0</accession>
<dbReference type="Pfam" id="PF18145">
    <property type="entry name" value="SAVED"/>
    <property type="match status" value="1"/>
</dbReference>
<dbReference type="AlphaFoldDB" id="A0A1V9GAF0"/>
<organism evidence="2 3">
    <name type="scientific">Niastella populi</name>
    <dbReference type="NCBI Taxonomy" id="550983"/>
    <lineage>
        <taxon>Bacteria</taxon>
        <taxon>Pseudomonadati</taxon>
        <taxon>Bacteroidota</taxon>
        <taxon>Chitinophagia</taxon>
        <taxon>Chitinophagales</taxon>
        <taxon>Chitinophagaceae</taxon>
        <taxon>Niastella</taxon>
    </lineage>
</organism>
<dbReference type="RefSeq" id="WP_081161474.1">
    <property type="nucleotide sequence ID" value="NZ_LWBP01000021.1"/>
</dbReference>
<protein>
    <recommendedName>
        <fullName evidence="1">SMODS-associated and fused to various effectors domain-containing protein</fullName>
    </recommendedName>
</protein>
<dbReference type="Proteomes" id="UP000192276">
    <property type="component" value="Unassembled WGS sequence"/>
</dbReference>
<gene>
    <name evidence="2" type="ORF">A4R26_33105</name>
</gene>
<dbReference type="OrthoDB" id="5379188at2"/>
<evidence type="ECO:0000313" key="2">
    <source>
        <dbReference type="EMBL" id="OQP67641.1"/>
    </source>
</evidence>
<proteinExistence type="predicted"/>